<dbReference type="RefSeq" id="WP_016657898.1">
    <property type="nucleotide sequence ID" value="NZ_KE340355.1"/>
</dbReference>
<protein>
    <recommendedName>
        <fullName evidence="1">Glycosyltransferase 2-like prokaryotic type domain-containing protein</fullName>
    </recommendedName>
</protein>
<dbReference type="HOGENOM" id="CLU_061645_0_0_6"/>
<dbReference type="eggNOG" id="COG4092">
    <property type="taxonomic scope" value="Bacteria"/>
</dbReference>
<dbReference type="SUPFAM" id="SSF53448">
    <property type="entry name" value="Nucleotide-diphospho-sugar transferases"/>
    <property type="match status" value="1"/>
</dbReference>
<comment type="caution">
    <text evidence="2">The sequence shown here is derived from an EMBL/GenBank/DDBJ whole genome shotgun (WGS) entry which is preliminary data.</text>
</comment>
<evidence type="ECO:0000259" key="1">
    <source>
        <dbReference type="Pfam" id="PF10111"/>
    </source>
</evidence>
<proteinExistence type="predicted"/>
<accession>S3NTF5</accession>
<reference evidence="2 3" key="1">
    <citation type="submission" date="2013-06" db="EMBL/GenBank/DDBJ databases">
        <title>The Genome Sequence of Acinetobacter rudis CIP 110305.</title>
        <authorList>
            <consortium name="The Broad Institute Genome Sequencing Platform"/>
            <consortium name="The Broad Institute Genome Sequencing Center for Infectious Disease"/>
            <person name="Cerqueira G."/>
            <person name="Feldgarden M."/>
            <person name="Courvalin P."/>
            <person name="Perichon B."/>
            <person name="Grillot-Courvalin C."/>
            <person name="Clermont D."/>
            <person name="Rocha E."/>
            <person name="Yoon E.-J."/>
            <person name="Nemec A."/>
            <person name="Young S.K."/>
            <person name="Zeng Q."/>
            <person name="Gargeya S."/>
            <person name="Fitzgerald M."/>
            <person name="Abouelleil A."/>
            <person name="Alvarado L."/>
            <person name="Berlin A.M."/>
            <person name="Chapman S.B."/>
            <person name="Dewar J."/>
            <person name="Goldberg J."/>
            <person name="Griggs A."/>
            <person name="Gujja S."/>
            <person name="Hansen M."/>
            <person name="Howarth C."/>
            <person name="Imamovic A."/>
            <person name="Larimer J."/>
            <person name="McCowan C."/>
            <person name="Murphy C."/>
            <person name="Pearson M."/>
            <person name="Priest M."/>
            <person name="Roberts A."/>
            <person name="Saif S."/>
            <person name="Shea T."/>
            <person name="Sykes S."/>
            <person name="Wortman J."/>
            <person name="Nusbaum C."/>
            <person name="Birren B."/>
        </authorList>
    </citation>
    <scope>NUCLEOTIDE SEQUENCE [LARGE SCALE GENOMIC DNA]</scope>
    <source>
        <strain evidence="2 3">CIP 110305</strain>
    </source>
</reference>
<sequence>MIGSPLSDLSIVVPLDFSRRSKDIFQRAIDIAKSLAPTGLHIIFGCAATPEAWVSKLKSKLQHLTGVSIITSPNSQNQLSKLRNIALAQVTTPYVLFLDVDIVADVEQIQQALTAVRQSPKQICMYPCLYLSAKGNRQLSKHPVSVFRQYYYQFKREWILHLAFPSSIIICDLKSVHAIQGFDESYKGHGYEDFDFMLRLFKHKELIEYTEQILIDEPYMAPMMATGFRALLSKAQLEQLLQPIYFVHLYHSKNKQENYYQLRLQNQNIFHQKFSALTAHTIEQSPCTLLLINHFFELLAMQNKKPSEFTALWAEIPGHMFRKIKLI</sequence>
<evidence type="ECO:0000313" key="3">
    <source>
        <dbReference type="Proteomes" id="UP000014568"/>
    </source>
</evidence>
<dbReference type="InterPro" id="IPR029044">
    <property type="entry name" value="Nucleotide-diphossugar_trans"/>
</dbReference>
<dbReference type="PATRIC" id="fig|421052.3.peg.3472"/>
<keyword evidence="3" id="KW-1185">Reference proteome</keyword>
<dbReference type="Pfam" id="PF10111">
    <property type="entry name" value="Glyco_tranf_2_2"/>
    <property type="match status" value="1"/>
</dbReference>
<organism evidence="2 3">
    <name type="scientific">Acinetobacter rudis CIP 110305</name>
    <dbReference type="NCBI Taxonomy" id="421052"/>
    <lineage>
        <taxon>Bacteria</taxon>
        <taxon>Pseudomonadati</taxon>
        <taxon>Pseudomonadota</taxon>
        <taxon>Gammaproteobacteria</taxon>
        <taxon>Moraxellales</taxon>
        <taxon>Moraxellaceae</taxon>
        <taxon>Acinetobacter</taxon>
    </lineage>
</organism>
<dbReference type="Proteomes" id="UP000014568">
    <property type="component" value="Unassembled WGS sequence"/>
</dbReference>
<gene>
    <name evidence="2" type="ORF">F945_03540</name>
</gene>
<dbReference type="Gene3D" id="3.90.550.10">
    <property type="entry name" value="Spore Coat Polysaccharide Biosynthesis Protein SpsA, Chain A"/>
    <property type="match status" value="1"/>
</dbReference>
<feature type="domain" description="Glycosyltransferase 2-like prokaryotic type" evidence="1">
    <location>
        <begin position="10"/>
        <end position="274"/>
    </location>
</feature>
<dbReference type="CDD" id="cd00761">
    <property type="entry name" value="Glyco_tranf_GTA_type"/>
    <property type="match status" value="1"/>
</dbReference>
<evidence type="ECO:0000313" key="2">
    <source>
        <dbReference type="EMBL" id="EPF69976.1"/>
    </source>
</evidence>
<dbReference type="InterPro" id="IPR019290">
    <property type="entry name" value="GlycosylTrfase-like_prok"/>
</dbReference>
<name>S3NTF5_9GAMM</name>
<dbReference type="EMBL" id="ATGI01000039">
    <property type="protein sequence ID" value="EPF69976.1"/>
    <property type="molecule type" value="Genomic_DNA"/>
</dbReference>
<dbReference type="AlphaFoldDB" id="S3NTF5"/>